<organism evidence="5 6">
    <name type="scientific">Cryoendolithus antarcticus</name>
    <dbReference type="NCBI Taxonomy" id="1507870"/>
    <lineage>
        <taxon>Eukaryota</taxon>
        <taxon>Fungi</taxon>
        <taxon>Dikarya</taxon>
        <taxon>Ascomycota</taxon>
        <taxon>Pezizomycotina</taxon>
        <taxon>Dothideomycetes</taxon>
        <taxon>Dothideomycetidae</taxon>
        <taxon>Cladosporiales</taxon>
        <taxon>Cladosporiaceae</taxon>
        <taxon>Cryoendolithus</taxon>
    </lineage>
</organism>
<reference evidence="6" key="1">
    <citation type="submission" date="2017-03" db="EMBL/GenBank/DDBJ databases">
        <title>Genomes of endolithic fungi from Antarctica.</title>
        <authorList>
            <person name="Coleine C."/>
            <person name="Masonjones S."/>
            <person name="Stajich J.E."/>
        </authorList>
    </citation>
    <scope>NUCLEOTIDE SEQUENCE [LARGE SCALE GENOMIC DNA]</scope>
    <source>
        <strain evidence="6">CCFEE 5527</strain>
    </source>
</reference>
<dbReference type="PANTHER" id="PTHR22789">
    <property type="entry name" value="FUCULOSE PHOSPHATE ALDOLASE"/>
    <property type="match status" value="1"/>
</dbReference>
<dbReference type="SUPFAM" id="SSF53639">
    <property type="entry name" value="AraD/HMP-PK domain-like"/>
    <property type="match status" value="2"/>
</dbReference>
<dbReference type="EMBL" id="NAJO01000005">
    <property type="protein sequence ID" value="OQO12471.1"/>
    <property type="molecule type" value="Genomic_DNA"/>
</dbReference>
<dbReference type="Pfam" id="PF00596">
    <property type="entry name" value="Aldolase_II"/>
    <property type="match status" value="1"/>
</dbReference>
<accession>A0A1V8TMI8</accession>
<sequence length="356" mass="38936">MPKSTPQAALLKASTPVPLSLFSDLITANHILHQQKVLDGFGHISVRNPQDPAKFFLSKSLAPALVADREDIEEYLVEDGSPINKDAPKAYVERFIHSEIYKKYAEVHSVVHSHSEAVIPFSITSIPVSIALQRCFCVSAFPYPFLQLRPVYHMASFLSPQAPVYDISLHYKSSSDPHTLLVTSPHLGASLATGLHPNTLVSKTTSMIKNYITSSATPATPYPSSSVILMRGHGFTAVAKGIEDAVFKAVYTCANAKIQTQASLMQGSFNLGFVGERFGAGEGEKGPAKREEVKYLNDREGKEAWASLEGSVERAWGGWCKEVELDGLYRNAMLEEEEDEEGDDGGYVADVDDEGR</sequence>
<protein>
    <recommendedName>
        <fullName evidence="4">Class II aldolase/adducin N-terminal domain-containing protein</fullName>
    </recommendedName>
</protein>
<dbReference type="InParanoid" id="A0A1V8TMI8"/>
<keyword evidence="1" id="KW-0479">Metal-binding</keyword>
<comment type="caution">
    <text evidence="5">The sequence shown here is derived from an EMBL/GenBank/DDBJ whole genome shotgun (WGS) entry which is preliminary data.</text>
</comment>
<evidence type="ECO:0000256" key="2">
    <source>
        <dbReference type="ARBA" id="ARBA00023239"/>
    </source>
</evidence>
<dbReference type="STRING" id="1507870.A0A1V8TMI8"/>
<evidence type="ECO:0000256" key="1">
    <source>
        <dbReference type="ARBA" id="ARBA00022723"/>
    </source>
</evidence>
<name>A0A1V8TMI8_9PEZI</name>
<dbReference type="Gene3D" id="3.40.225.10">
    <property type="entry name" value="Class II aldolase/adducin N-terminal domain"/>
    <property type="match status" value="1"/>
</dbReference>
<dbReference type="OrthoDB" id="2932980at2759"/>
<dbReference type="Proteomes" id="UP000192596">
    <property type="component" value="Unassembled WGS sequence"/>
</dbReference>
<dbReference type="GO" id="GO:0005829">
    <property type="term" value="C:cytosol"/>
    <property type="evidence" value="ECO:0007669"/>
    <property type="project" value="TreeGrafter"/>
</dbReference>
<dbReference type="GO" id="GO:0046872">
    <property type="term" value="F:metal ion binding"/>
    <property type="evidence" value="ECO:0007669"/>
    <property type="project" value="UniProtKB-KW"/>
</dbReference>
<evidence type="ECO:0000259" key="4">
    <source>
        <dbReference type="SMART" id="SM01007"/>
    </source>
</evidence>
<dbReference type="GO" id="GO:0016832">
    <property type="term" value="F:aldehyde-lyase activity"/>
    <property type="evidence" value="ECO:0007669"/>
    <property type="project" value="TreeGrafter"/>
</dbReference>
<keyword evidence="6" id="KW-1185">Reference proteome</keyword>
<evidence type="ECO:0000313" key="5">
    <source>
        <dbReference type="EMBL" id="OQO12471.1"/>
    </source>
</evidence>
<evidence type="ECO:0000313" key="6">
    <source>
        <dbReference type="Proteomes" id="UP000192596"/>
    </source>
</evidence>
<proteinExistence type="predicted"/>
<dbReference type="GO" id="GO:0019323">
    <property type="term" value="P:pentose catabolic process"/>
    <property type="evidence" value="ECO:0007669"/>
    <property type="project" value="TreeGrafter"/>
</dbReference>
<dbReference type="PANTHER" id="PTHR22789:SF0">
    <property type="entry name" value="3-OXO-TETRONATE 4-PHOSPHATE DECARBOXYLASE-RELATED"/>
    <property type="match status" value="1"/>
</dbReference>
<dbReference type="AlphaFoldDB" id="A0A1V8TMI8"/>
<dbReference type="InterPro" id="IPR036409">
    <property type="entry name" value="Aldolase_II/adducin_N_sf"/>
</dbReference>
<evidence type="ECO:0000256" key="3">
    <source>
        <dbReference type="SAM" id="MobiDB-lite"/>
    </source>
</evidence>
<feature type="region of interest" description="Disordered" evidence="3">
    <location>
        <begin position="334"/>
        <end position="356"/>
    </location>
</feature>
<gene>
    <name evidence="5" type="ORF">B0A48_03113</name>
</gene>
<feature type="domain" description="Class II aldolase/adducin N-terminal" evidence="4">
    <location>
        <begin position="23"/>
        <end position="260"/>
    </location>
</feature>
<dbReference type="SMART" id="SM01007">
    <property type="entry name" value="Aldolase_II"/>
    <property type="match status" value="1"/>
</dbReference>
<dbReference type="InterPro" id="IPR001303">
    <property type="entry name" value="Aldolase_II/adducin_N"/>
</dbReference>
<keyword evidence="2" id="KW-0456">Lyase</keyword>
<dbReference type="InterPro" id="IPR050197">
    <property type="entry name" value="Aldolase_class_II_sugar_metab"/>
</dbReference>